<dbReference type="InterPro" id="IPR007527">
    <property type="entry name" value="Znf_SWIM"/>
</dbReference>
<evidence type="ECO:0000256" key="2">
    <source>
        <dbReference type="SAM" id="MobiDB-lite"/>
    </source>
</evidence>
<keyword evidence="5" id="KW-1185">Reference proteome</keyword>
<feature type="non-terminal residue" evidence="4">
    <location>
        <position position="468"/>
    </location>
</feature>
<dbReference type="AlphaFoldDB" id="A0A9N9A2N7"/>
<evidence type="ECO:0000313" key="5">
    <source>
        <dbReference type="Proteomes" id="UP000789759"/>
    </source>
</evidence>
<feature type="region of interest" description="Disordered" evidence="2">
    <location>
        <begin position="389"/>
        <end position="409"/>
    </location>
</feature>
<feature type="compositionally biased region" description="Basic and acidic residues" evidence="2">
    <location>
        <begin position="393"/>
        <end position="407"/>
    </location>
</feature>
<proteinExistence type="predicted"/>
<evidence type="ECO:0000313" key="4">
    <source>
        <dbReference type="EMBL" id="CAG8517433.1"/>
    </source>
</evidence>
<accession>A0A9N9A2N7</accession>
<organism evidence="4 5">
    <name type="scientific">Cetraspora pellucida</name>
    <dbReference type="NCBI Taxonomy" id="1433469"/>
    <lineage>
        <taxon>Eukaryota</taxon>
        <taxon>Fungi</taxon>
        <taxon>Fungi incertae sedis</taxon>
        <taxon>Mucoromycota</taxon>
        <taxon>Glomeromycotina</taxon>
        <taxon>Glomeromycetes</taxon>
        <taxon>Diversisporales</taxon>
        <taxon>Gigasporaceae</taxon>
        <taxon>Cetraspora</taxon>
    </lineage>
</organism>
<dbReference type="PROSITE" id="PS50966">
    <property type="entry name" value="ZF_SWIM"/>
    <property type="match status" value="1"/>
</dbReference>
<reference evidence="4" key="1">
    <citation type="submission" date="2021-06" db="EMBL/GenBank/DDBJ databases">
        <authorList>
            <person name="Kallberg Y."/>
            <person name="Tangrot J."/>
            <person name="Rosling A."/>
        </authorList>
    </citation>
    <scope>NUCLEOTIDE SEQUENCE</scope>
    <source>
        <strain evidence="4">FL966</strain>
    </source>
</reference>
<dbReference type="PANTHER" id="PTHR47718:SF13">
    <property type="entry name" value="OS09G0290500 PROTEIN"/>
    <property type="match status" value="1"/>
</dbReference>
<dbReference type="GO" id="GO:0008270">
    <property type="term" value="F:zinc ion binding"/>
    <property type="evidence" value="ECO:0007669"/>
    <property type="project" value="UniProtKB-KW"/>
</dbReference>
<gene>
    <name evidence="4" type="ORF">CPELLU_LOCUS3218</name>
</gene>
<feature type="region of interest" description="Disordered" evidence="2">
    <location>
        <begin position="424"/>
        <end position="451"/>
    </location>
</feature>
<dbReference type="Proteomes" id="UP000789759">
    <property type="component" value="Unassembled WGS sequence"/>
</dbReference>
<name>A0A9N9A2N7_9GLOM</name>
<keyword evidence="1" id="KW-0479">Metal-binding</keyword>
<protein>
    <submittedName>
        <fullName evidence="4">8488_t:CDS:1</fullName>
    </submittedName>
</protein>
<keyword evidence="1" id="KW-0862">Zinc</keyword>
<dbReference type="Pfam" id="PF10551">
    <property type="entry name" value="MULE"/>
    <property type="match status" value="1"/>
</dbReference>
<feature type="compositionally biased region" description="Basic residues" evidence="2">
    <location>
        <begin position="424"/>
        <end position="439"/>
    </location>
</feature>
<dbReference type="OrthoDB" id="2393598at2759"/>
<feature type="domain" description="SWIM-type" evidence="3">
    <location>
        <begin position="250"/>
        <end position="284"/>
    </location>
</feature>
<dbReference type="EMBL" id="CAJVQA010001521">
    <property type="protein sequence ID" value="CAG8517433.1"/>
    <property type="molecule type" value="Genomic_DNA"/>
</dbReference>
<keyword evidence="1" id="KW-0863">Zinc-finger</keyword>
<dbReference type="InterPro" id="IPR018289">
    <property type="entry name" value="MULE_transposase_dom"/>
</dbReference>
<dbReference type="PANTHER" id="PTHR47718">
    <property type="entry name" value="OS01G0519700 PROTEIN"/>
    <property type="match status" value="1"/>
</dbReference>
<comment type="caution">
    <text evidence="4">The sequence shown here is derived from an EMBL/GenBank/DDBJ whole genome shotgun (WGS) entry which is preliminary data.</text>
</comment>
<sequence>MALSLFVGFDNNRQNILLAQALLADESLESHIWMFQQIVKATNTQPLVILTDADSAVNTAIHQVFTNTYPIHCAYHITQNLHKNLRKLLGETYQKFLDDFYLCRNCLSKEGFQQCFEQLVNNHTKAQHYLKFLYKSKNYWAHCFTNFKFMGGMIATSRVESMNACLKLGNSNDKTSGKDEINQSVYYVANKVAREDMKSLDDDDLQFSSWEYSADDLQAMLKQMIEFVGLDDIEELWTINVGNSLKSKHYVILLQNGSHLCSCLSIIHHGIVCRHYFQVMLVTSKAKFHIRLLPSRWFCTSENGMEEPFLVADKFYQEILNQSSCSFSVQYLSVLGKDSIEENLTVLEQKVTYGKIYETYKKALCKALQMHSKSEKLISLLEEFVDDSDESNLEDHESVTDADNSDKENDEIDNSIAFCIKNPKVRHGKGRPTGSKHLKSAHEARNIKTNQRRCKKYGELGHYQKGCK</sequence>
<evidence type="ECO:0000256" key="1">
    <source>
        <dbReference type="PROSITE-ProRule" id="PRU00325"/>
    </source>
</evidence>
<evidence type="ECO:0000259" key="3">
    <source>
        <dbReference type="PROSITE" id="PS50966"/>
    </source>
</evidence>